<dbReference type="AlphaFoldDB" id="A0A6S7CHP4"/>
<proteinExistence type="predicted"/>
<accession>A0A6S7CHP4</accession>
<dbReference type="InterPro" id="IPR010982">
    <property type="entry name" value="Lambda_DNA-bd_dom_sf"/>
</dbReference>
<dbReference type="RefSeq" id="WP_175206567.1">
    <property type="nucleotide sequence ID" value="NZ_CADILG010000009.1"/>
</dbReference>
<gene>
    <name evidence="2" type="ORF">LMG26858_01648</name>
</gene>
<protein>
    <recommendedName>
        <fullName evidence="1">HTH cro/C1-type domain-containing protein</fullName>
    </recommendedName>
</protein>
<dbReference type="EMBL" id="CADILG010000009">
    <property type="protein sequence ID" value="CAB3849846.1"/>
    <property type="molecule type" value="Genomic_DNA"/>
</dbReference>
<evidence type="ECO:0000313" key="2">
    <source>
        <dbReference type="EMBL" id="CAB3849846.1"/>
    </source>
</evidence>
<dbReference type="Pfam" id="PF01381">
    <property type="entry name" value="HTH_3"/>
    <property type="match status" value="1"/>
</dbReference>
<name>A0A6S7CHP4_9BURK</name>
<evidence type="ECO:0000259" key="1">
    <source>
        <dbReference type="PROSITE" id="PS50943"/>
    </source>
</evidence>
<dbReference type="InterPro" id="IPR001387">
    <property type="entry name" value="Cro/C1-type_HTH"/>
</dbReference>
<dbReference type="SMART" id="SM00530">
    <property type="entry name" value="HTH_XRE"/>
    <property type="match status" value="1"/>
</dbReference>
<dbReference type="PROSITE" id="PS50943">
    <property type="entry name" value="HTH_CROC1"/>
    <property type="match status" value="1"/>
</dbReference>
<keyword evidence="3" id="KW-1185">Reference proteome</keyword>
<feature type="domain" description="HTH cro/C1-type" evidence="1">
    <location>
        <begin position="40"/>
        <end position="94"/>
    </location>
</feature>
<organism evidence="2 3">
    <name type="scientific">Achromobacter anxifer</name>
    <dbReference type="NCBI Taxonomy" id="1287737"/>
    <lineage>
        <taxon>Bacteria</taxon>
        <taxon>Pseudomonadati</taxon>
        <taxon>Pseudomonadota</taxon>
        <taxon>Betaproteobacteria</taxon>
        <taxon>Burkholderiales</taxon>
        <taxon>Alcaligenaceae</taxon>
        <taxon>Achromobacter</taxon>
    </lineage>
</organism>
<sequence length="180" mass="20341">MKHARANTDTPVDVSALWAEATSDDDFVFDVRAERLCVDLIRALHHQDMTQSDLASILNWTKSRVSNVLHGHTNLTLKTLHALVTAMNLDFDIVFRSKTEAACRQPWHEREADTYKTRVAAVHALEAKMRQQLTECSMLLASAKQVNQAAWRRTDVQQADRKARFAPKENWGFPIACAAA</sequence>
<dbReference type="Gene3D" id="1.10.260.40">
    <property type="entry name" value="lambda repressor-like DNA-binding domains"/>
    <property type="match status" value="1"/>
</dbReference>
<reference evidence="2 3" key="1">
    <citation type="submission" date="2020-04" db="EMBL/GenBank/DDBJ databases">
        <authorList>
            <person name="De Canck E."/>
        </authorList>
    </citation>
    <scope>NUCLEOTIDE SEQUENCE [LARGE SCALE GENOMIC DNA]</scope>
    <source>
        <strain evidence="2 3">LMG 26858</strain>
    </source>
</reference>
<dbReference type="CDD" id="cd00093">
    <property type="entry name" value="HTH_XRE"/>
    <property type="match status" value="1"/>
</dbReference>
<dbReference type="SUPFAM" id="SSF47413">
    <property type="entry name" value="lambda repressor-like DNA-binding domains"/>
    <property type="match status" value="1"/>
</dbReference>
<evidence type="ECO:0000313" key="3">
    <source>
        <dbReference type="Proteomes" id="UP000494117"/>
    </source>
</evidence>
<dbReference type="Proteomes" id="UP000494117">
    <property type="component" value="Unassembled WGS sequence"/>
</dbReference>
<dbReference type="GO" id="GO:0003677">
    <property type="term" value="F:DNA binding"/>
    <property type="evidence" value="ECO:0007669"/>
    <property type="project" value="InterPro"/>
</dbReference>